<feature type="transmembrane region" description="Helical" evidence="6">
    <location>
        <begin position="149"/>
        <end position="169"/>
    </location>
</feature>
<accession>A0AAP0G1D5</accession>
<name>A0AAP0G1D5_9ASPA</name>
<dbReference type="InterPro" id="IPR000109">
    <property type="entry name" value="POT_fam"/>
</dbReference>
<keyword evidence="8" id="KW-1185">Reference proteome</keyword>
<dbReference type="GO" id="GO:0016020">
    <property type="term" value="C:membrane"/>
    <property type="evidence" value="ECO:0007669"/>
    <property type="project" value="UniProtKB-SubCell"/>
</dbReference>
<evidence type="ECO:0000256" key="6">
    <source>
        <dbReference type="SAM" id="Phobius"/>
    </source>
</evidence>
<comment type="similarity">
    <text evidence="2">Belongs to the major facilitator superfamily. Proton-dependent oligopeptide transporter (POT/PTR) (TC 2.A.17) family.</text>
</comment>
<organism evidence="7 8">
    <name type="scientific">Platanthera zijinensis</name>
    <dbReference type="NCBI Taxonomy" id="2320716"/>
    <lineage>
        <taxon>Eukaryota</taxon>
        <taxon>Viridiplantae</taxon>
        <taxon>Streptophyta</taxon>
        <taxon>Embryophyta</taxon>
        <taxon>Tracheophyta</taxon>
        <taxon>Spermatophyta</taxon>
        <taxon>Magnoliopsida</taxon>
        <taxon>Liliopsida</taxon>
        <taxon>Asparagales</taxon>
        <taxon>Orchidaceae</taxon>
        <taxon>Orchidoideae</taxon>
        <taxon>Orchideae</taxon>
        <taxon>Orchidinae</taxon>
        <taxon>Platanthera</taxon>
    </lineage>
</organism>
<evidence type="ECO:0000313" key="8">
    <source>
        <dbReference type="Proteomes" id="UP001418222"/>
    </source>
</evidence>
<dbReference type="GO" id="GO:0022857">
    <property type="term" value="F:transmembrane transporter activity"/>
    <property type="evidence" value="ECO:0007669"/>
    <property type="project" value="InterPro"/>
</dbReference>
<evidence type="ECO:0000256" key="2">
    <source>
        <dbReference type="ARBA" id="ARBA00005982"/>
    </source>
</evidence>
<proteinExistence type="inferred from homology"/>
<evidence type="ECO:0000256" key="3">
    <source>
        <dbReference type="ARBA" id="ARBA00022692"/>
    </source>
</evidence>
<feature type="transmembrane region" description="Helical" evidence="6">
    <location>
        <begin position="403"/>
        <end position="423"/>
    </location>
</feature>
<evidence type="ECO:0000256" key="5">
    <source>
        <dbReference type="ARBA" id="ARBA00023136"/>
    </source>
</evidence>
<evidence type="ECO:0000256" key="1">
    <source>
        <dbReference type="ARBA" id="ARBA00004141"/>
    </source>
</evidence>
<protein>
    <submittedName>
        <fullName evidence="7">Nitrate transporter 1.7</fullName>
    </submittedName>
</protein>
<dbReference type="EMBL" id="JBBWWQ010000013">
    <property type="protein sequence ID" value="KAK8933525.1"/>
    <property type="molecule type" value="Genomic_DNA"/>
</dbReference>
<feature type="transmembrane region" description="Helical" evidence="6">
    <location>
        <begin position="175"/>
        <end position="201"/>
    </location>
</feature>
<feature type="transmembrane region" description="Helical" evidence="6">
    <location>
        <begin position="328"/>
        <end position="351"/>
    </location>
</feature>
<sequence length="479" mass="51458">MWVLKGFASHELSLATSSDRYGKKESGRPEEILTWRREASALSQESSGLVFYAKLIASADFLGQGGMVTLTLTAALPRLRPPSCPSQPEMSQEPPCTASSGLHLGVLYLAMTLLVIGAGGIRPCSLPFGVDQFDGATEKGRRGIASFYNWYYCTSTVAVFISLIVMVYIQSSLSWSVGFAIPTALMLLAILLFFIGTPLYVHVSPEGSIFSGIAQVFVAAFRNRRLPLPSTTTATALYNPASLSAVVTPLPHTPGFPCLTKAAIFTAGSPPASPWRLCSVQKIEEVKCLIRIAPIWAAGIPCFVAFAQQWSFVVLQSLKMNRRLGHHFTIPPGIVSAVSMLGLSLFIPFYVVVVVPAARRLTNLEAGFTTLQRQGAGLAVSVISMVAAAEAEKQRRGKSLRGVEISVAWLAPQLLLMGVAEGLNAVGQIEFYNRQFPEHMQTVAGSLFFCSMGSASYVCGLLVTAVKKMTGGEGRRAHA</sequence>
<dbReference type="Proteomes" id="UP001418222">
    <property type="component" value="Unassembled WGS sequence"/>
</dbReference>
<gene>
    <name evidence="7" type="primary">NRT1.7</name>
    <name evidence="7" type="ORF">KSP39_PZI015388</name>
</gene>
<evidence type="ECO:0000313" key="7">
    <source>
        <dbReference type="EMBL" id="KAK8933525.1"/>
    </source>
</evidence>
<keyword evidence="3 6" id="KW-0812">Transmembrane</keyword>
<dbReference type="AlphaFoldDB" id="A0AAP0G1D5"/>
<dbReference type="PANTHER" id="PTHR11654">
    <property type="entry name" value="OLIGOPEPTIDE TRANSPORTER-RELATED"/>
    <property type="match status" value="1"/>
</dbReference>
<dbReference type="Gene3D" id="1.20.1250.20">
    <property type="entry name" value="MFS general substrate transporter like domains"/>
    <property type="match status" value="1"/>
</dbReference>
<evidence type="ECO:0000256" key="4">
    <source>
        <dbReference type="ARBA" id="ARBA00022989"/>
    </source>
</evidence>
<feature type="transmembrane region" description="Helical" evidence="6">
    <location>
        <begin position="443"/>
        <end position="466"/>
    </location>
</feature>
<dbReference type="InterPro" id="IPR036259">
    <property type="entry name" value="MFS_trans_sf"/>
</dbReference>
<reference evidence="7 8" key="1">
    <citation type="journal article" date="2022" name="Nat. Plants">
        <title>Genomes of leafy and leafless Platanthera orchids illuminate the evolution of mycoheterotrophy.</title>
        <authorList>
            <person name="Li M.H."/>
            <person name="Liu K.W."/>
            <person name="Li Z."/>
            <person name="Lu H.C."/>
            <person name="Ye Q.L."/>
            <person name="Zhang D."/>
            <person name="Wang J.Y."/>
            <person name="Li Y.F."/>
            <person name="Zhong Z.M."/>
            <person name="Liu X."/>
            <person name="Yu X."/>
            <person name="Liu D.K."/>
            <person name="Tu X.D."/>
            <person name="Liu B."/>
            <person name="Hao Y."/>
            <person name="Liao X.Y."/>
            <person name="Jiang Y.T."/>
            <person name="Sun W.H."/>
            <person name="Chen J."/>
            <person name="Chen Y.Q."/>
            <person name="Ai Y."/>
            <person name="Zhai J.W."/>
            <person name="Wu S.S."/>
            <person name="Zhou Z."/>
            <person name="Hsiao Y.Y."/>
            <person name="Wu W.L."/>
            <person name="Chen Y.Y."/>
            <person name="Lin Y.F."/>
            <person name="Hsu J.L."/>
            <person name="Li C.Y."/>
            <person name="Wang Z.W."/>
            <person name="Zhao X."/>
            <person name="Zhong W.Y."/>
            <person name="Ma X.K."/>
            <person name="Ma L."/>
            <person name="Huang J."/>
            <person name="Chen G.Z."/>
            <person name="Huang M.Z."/>
            <person name="Huang L."/>
            <person name="Peng D.H."/>
            <person name="Luo Y.B."/>
            <person name="Zou S.Q."/>
            <person name="Chen S.P."/>
            <person name="Lan S."/>
            <person name="Tsai W.C."/>
            <person name="Van de Peer Y."/>
            <person name="Liu Z.J."/>
        </authorList>
    </citation>
    <scope>NUCLEOTIDE SEQUENCE [LARGE SCALE GENOMIC DNA]</scope>
    <source>
        <strain evidence="7">Lor287</strain>
    </source>
</reference>
<keyword evidence="5 6" id="KW-0472">Membrane</keyword>
<dbReference type="SUPFAM" id="SSF103473">
    <property type="entry name" value="MFS general substrate transporter"/>
    <property type="match status" value="1"/>
</dbReference>
<comment type="caution">
    <text evidence="7">The sequence shown here is derived from an EMBL/GenBank/DDBJ whole genome shotgun (WGS) entry which is preliminary data.</text>
</comment>
<dbReference type="Pfam" id="PF00854">
    <property type="entry name" value="PTR2"/>
    <property type="match status" value="1"/>
</dbReference>
<comment type="subcellular location">
    <subcellularLocation>
        <location evidence="1">Membrane</location>
        <topology evidence="1">Multi-pass membrane protein</topology>
    </subcellularLocation>
</comment>
<keyword evidence="4 6" id="KW-1133">Transmembrane helix</keyword>
<feature type="transmembrane region" description="Helical" evidence="6">
    <location>
        <begin position="101"/>
        <end position="121"/>
    </location>
</feature>